<dbReference type="KEGG" id="cyc:PCC7424_1310"/>
<protein>
    <submittedName>
        <fullName evidence="1">Uncharacterized protein</fullName>
    </submittedName>
</protein>
<accession>B7K7I9</accession>
<dbReference type="HOGENOM" id="CLU_3396096_0_0_3"/>
<gene>
    <name evidence="1" type="ordered locus">PCC7424_1310</name>
</gene>
<evidence type="ECO:0000313" key="1">
    <source>
        <dbReference type="EMBL" id="ACK69757.1"/>
    </source>
</evidence>
<name>B7K7I9_GLOC7</name>
<sequence length="31" mass="3709">MLTKENPVYLSRKIGSINHKDREIYETNEET</sequence>
<dbReference type="EMBL" id="CP001291">
    <property type="protein sequence ID" value="ACK69757.1"/>
    <property type="molecule type" value="Genomic_DNA"/>
</dbReference>
<dbReference type="Proteomes" id="UP000002384">
    <property type="component" value="Chromosome"/>
</dbReference>
<proteinExistence type="predicted"/>
<organism evidence="1 2">
    <name type="scientific">Gloeothece citriformis (strain PCC 7424)</name>
    <name type="common">Cyanothece sp. (strain PCC 7424)</name>
    <dbReference type="NCBI Taxonomy" id="65393"/>
    <lineage>
        <taxon>Bacteria</taxon>
        <taxon>Bacillati</taxon>
        <taxon>Cyanobacteriota</taxon>
        <taxon>Cyanophyceae</taxon>
        <taxon>Oscillatoriophycideae</taxon>
        <taxon>Chroococcales</taxon>
        <taxon>Aphanothecaceae</taxon>
        <taxon>Gloeothece</taxon>
        <taxon>Gloeothece citriformis</taxon>
    </lineage>
</organism>
<evidence type="ECO:0000313" key="2">
    <source>
        <dbReference type="Proteomes" id="UP000002384"/>
    </source>
</evidence>
<dbReference type="AlphaFoldDB" id="B7K7I9"/>
<keyword evidence="2" id="KW-1185">Reference proteome</keyword>
<reference evidence="2" key="1">
    <citation type="journal article" date="2011" name="MBio">
        <title>Novel metabolic attributes of the genus Cyanothece, comprising a group of unicellular nitrogen-fixing Cyanobacteria.</title>
        <authorList>
            <person name="Bandyopadhyay A."/>
            <person name="Elvitigala T."/>
            <person name="Welsh E."/>
            <person name="Stockel J."/>
            <person name="Liberton M."/>
            <person name="Min H."/>
            <person name="Sherman L.A."/>
            <person name="Pakrasi H.B."/>
        </authorList>
    </citation>
    <scope>NUCLEOTIDE SEQUENCE [LARGE SCALE GENOMIC DNA]</scope>
    <source>
        <strain evidence="2">PCC 7424</strain>
    </source>
</reference>